<dbReference type="InterPro" id="IPR049482">
    <property type="entry name" value="ANM3-like_C2H2_Zf"/>
</dbReference>
<protein>
    <recommendedName>
        <fullName evidence="2">type I protein arginine methyltransferase</fullName>
        <ecNumber evidence="2">2.1.1.319</ecNumber>
    </recommendedName>
</protein>
<feature type="region of interest" description="Disordered" evidence="7">
    <location>
        <begin position="1"/>
        <end position="62"/>
    </location>
</feature>
<reference evidence="9" key="1">
    <citation type="submission" date="2020-04" db="EMBL/GenBank/DDBJ databases">
        <title>Draft genome resource of the tomato pathogen Pseudocercospora fuligena.</title>
        <authorList>
            <person name="Zaccaron A."/>
        </authorList>
    </citation>
    <scope>NUCLEOTIDE SEQUENCE</scope>
    <source>
        <strain evidence="9">PF001</strain>
    </source>
</reference>
<feature type="compositionally biased region" description="Basic and acidic residues" evidence="7">
    <location>
        <begin position="161"/>
        <end position="171"/>
    </location>
</feature>
<dbReference type="GO" id="GO:0032259">
    <property type="term" value="P:methylation"/>
    <property type="evidence" value="ECO:0007669"/>
    <property type="project" value="UniProtKB-KW"/>
</dbReference>
<evidence type="ECO:0000256" key="5">
    <source>
        <dbReference type="ARBA" id="ARBA00022833"/>
    </source>
</evidence>
<dbReference type="Proteomes" id="UP000660729">
    <property type="component" value="Unassembled WGS sequence"/>
</dbReference>
<gene>
    <name evidence="9" type="ORF">HII31_10672</name>
</gene>
<dbReference type="InterPro" id="IPR036236">
    <property type="entry name" value="Znf_C2H2_sf"/>
</dbReference>
<name>A0A8H6VIG9_9PEZI</name>
<comment type="caution">
    <text evidence="9">The sequence shown here is derived from an EMBL/GenBank/DDBJ whole genome shotgun (WGS) entry which is preliminary data.</text>
</comment>
<comment type="subcellular location">
    <subcellularLocation>
        <location evidence="1">Cytoplasm</location>
    </subcellularLocation>
</comment>
<keyword evidence="10" id="KW-1185">Reference proteome</keyword>
<keyword evidence="9" id="KW-0689">Ribosomal protein</keyword>
<feature type="domain" description="C2H2-type" evidence="8">
    <location>
        <begin position="72"/>
        <end position="93"/>
    </location>
</feature>
<evidence type="ECO:0000256" key="6">
    <source>
        <dbReference type="ARBA" id="ARBA00034119"/>
    </source>
</evidence>
<keyword evidence="5" id="KW-0862">Zinc</keyword>
<dbReference type="EC" id="2.1.1.319" evidence="2"/>
<dbReference type="InterPro" id="IPR040048">
    <property type="entry name" value="ZNF277"/>
</dbReference>
<dbReference type="Pfam" id="PF21137">
    <property type="entry name" value="ANM3_C2H2_Zf"/>
    <property type="match status" value="1"/>
</dbReference>
<dbReference type="PANTHER" id="PTHR13267:SF3">
    <property type="entry name" value="ZINC FINGER PROTEIN 277"/>
    <property type="match status" value="1"/>
</dbReference>
<accession>A0A8H6VIG9</accession>
<proteinExistence type="inferred from homology"/>
<keyword evidence="9" id="KW-0808">Transferase</keyword>
<evidence type="ECO:0000256" key="7">
    <source>
        <dbReference type="SAM" id="MobiDB-lite"/>
    </source>
</evidence>
<evidence type="ECO:0000259" key="8">
    <source>
        <dbReference type="PROSITE" id="PS00028"/>
    </source>
</evidence>
<evidence type="ECO:0000256" key="2">
    <source>
        <dbReference type="ARBA" id="ARBA00011925"/>
    </source>
</evidence>
<dbReference type="PANTHER" id="PTHR13267">
    <property type="entry name" value="ZINC FINGER PROTEIN 277"/>
    <property type="match status" value="1"/>
</dbReference>
<evidence type="ECO:0000256" key="1">
    <source>
        <dbReference type="ARBA" id="ARBA00004496"/>
    </source>
</evidence>
<keyword evidence="3" id="KW-0963">Cytoplasm</keyword>
<dbReference type="EMBL" id="JABCIY010000218">
    <property type="protein sequence ID" value="KAF7188000.1"/>
    <property type="molecule type" value="Genomic_DNA"/>
</dbReference>
<dbReference type="GO" id="GO:0005737">
    <property type="term" value="C:cytoplasm"/>
    <property type="evidence" value="ECO:0007669"/>
    <property type="project" value="UniProtKB-SubCell"/>
</dbReference>
<dbReference type="SUPFAM" id="SSF57667">
    <property type="entry name" value="beta-beta-alpha zinc fingers"/>
    <property type="match status" value="1"/>
</dbReference>
<keyword evidence="4" id="KW-0479">Metal-binding</keyword>
<dbReference type="GO" id="GO:0035242">
    <property type="term" value="F:protein-arginine omega-N asymmetric methyltransferase activity"/>
    <property type="evidence" value="ECO:0007669"/>
    <property type="project" value="UniProtKB-EC"/>
</dbReference>
<keyword evidence="9" id="KW-0489">Methyltransferase</keyword>
<evidence type="ECO:0000256" key="4">
    <source>
        <dbReference type="ARBA" id="ARBA00022723"/>
    </source>
</evidence>
<evidence type="ECO:0000256" key="3">
    <source>
        <dbReference type="ARBA" id="ARBA00022490"/>
    </source>
</evidence>
<evidence type="ECO:0000313" key="10">
    <source>
        <dbReference type="Proteomes" id="UP000660729"/>
    </source>
</evidence>
<evidence type="ECO:0000313" key="9">
    <source>
        <dbReference type="EMBL" id="KAF7188000.1"/>
    </source>
</evidence>
<sequence>MPDLPHGWRMRNSAGEVAGPPIEEDGQYFSGDESGDDDDENRSVDISGLDIKPDSEGWDDVEDDTEDVSIQCLLCSETFPGSKVMIEHCKKVHEFDFVQVQTEHNLDFYSSMKLVNYIRSEVLAGKQKPDVSNASSWADDKYLQPALEDDALLFSLDDIDERPVPEADATKEGAAQQ</sequence>
<keyword evidence="9" id="KW-0687">Ribonucleoprotein</keyword>
<dbReference type="GO" id="GO:0005840">
    <property type="term" value="C:ribosome"/>
    <property type="evidence" value="ECO:0007669"/>
    <property type="project" value="UniProtKB-KW"/>
</dbReference>
<comment type="similarity">
    <text evidence="6">Belongs to the ZNF277 family.</text>
</comment>
<dbReference type="AlphaFoldDB" id="A0A8H6VIG9"/>
<dbReference type="Gene3D" id="3.30.160.60">
    <property type="entry name" value="Classic Zinc Finger"/>
    <property type="match status" value="1"/>
</dbReference>
<dbReference type="InterPro" id="IPR013087">
    <property type="entry name" value="Znf_C2H2_type"/>
</dbReference>
<dbReference type="OrthoDB" id="7848332at2759"/>
<organism evidence="9 10">
    <name type="scientific">Pseudocercospora fuligena</name>
    <dbReference type="NCBI Taxonomy" id="685502"/>
    <lineage>
        <taxon>Eukaryota</taxon>
        <taxon>Fungi</taxon>
        <taxon>Dikarya</taxon>
        <taxon>Ascomycota</taxon>
        <taxon>Pezizomycotina</taxon>
        <taxon>Dothideomycetes</taxon>
        <taxon>Dothideomycetidae</taxon>
        <taxon>Mycosphaerellales</taxon>
        <taxon>Mycosphaerellaceae</taxon>
        <taxon>Pseudocercospora</taxon>
    </lineage>
</organism>
<feature type="region of interest" description="Disordered" evidence="7">
    <location>
        <begin position="157"/>
        <end position="177"/>
    </location>
</feature>
<dbReference type="GO" id="GO:0046872">
    <property type="term" value="F:metal ion binding"/>
    <property type="evidence" value="ECO:0007669"/>
    <property type="project" value="UniProtKB-KW"/>
</dbReference>
<dbReference type="PROSITE" id="PS00028">
    <property type="entry name" value="ZINC_FINGER_C2H2_1"/>
    <property type="match status" value="1"/>
</dbReference>